<dbReference type="InterPro" id="IPR004358">
    <property type="entry name" value="Sig_transdc_His_kin-like_C"/>
</dbReference>
<dbReference type="InterPro" id="IPR036890">
    <property type="entry name" value="HATPase_C_sf"/>
</dbReference>
<dbReference type="PANTHER" id="PTHR43047">
    <property type="entry name" value="TWO-COMPONENT HISTIDINE PROTEIN KINASE"/>
    <property type="match status" value="1"/>
</dbReference>
<dbReference type="InterPro" id="IPR036097">
    <property type="entry name" value="HisK_dim/P_sf"/>
</dbReference>
<dbReference type="Pfam" id="PF00512">
    <property type="entry name" value="HisKA"/>
    <property type="match status" value="1"/>
</dbReference>
<dbReference type="Gene3D" id="1.25.40.10">
    <property type="entry name" value="Tetratricopeptide repeat domain"/>
    <property type="match status" value="1"/>
</dbReference>
<dbReference type="InterPro" id="IPR011990">
    <property type="entry name" value="TPR-like_helical_dom_sf"/>
</dbReference>
<dbReference type="CDD" id="cd00075">
    <property type="entry name" value="HATPase"/>
    <property type="match status" value="1"/>
</dbReference>
<dbReference type="Proteomes" id="UP001179181">
    <property type="component" value="Unassembled WGS sequence"/>
</dbReference>
<feature type="domain" description="Histidine kinase" evidence="7">
    <location>
        <begin position="479"/>
        <end position="689"/>
    </location>
</feature>
<dbReference type="Gene3D" id="1.10.287.130">
    <property type="match status" value="1"/>
</dbReference>
<keyword evidence="3" id="KW-0597">Phosphoprotein</keyword>
<feature type="transmembrane region" description="Helical" evidence="6">
    <location>
        <begin position="412"/>
        <end position="432"/>
    </location>
</feature>
<evidence type="ECO:0000256" key="2">
    <source>
        <dbReference type="ARBA" id="ARBA00012438"/>
    </source>
</evidence>
<dbReference type="PRINTS" id="PR00344">
    <property type="entry name" value="BCTRLSENSOR"/>
</dbReference>
<evidence type="ECO:0000256" key="5">
    <source>
        <dbReference type="ARBA" id="ARBA00022777"/>
    </source>
</evidence>
<dbReference type="RefSeq" id="WP_167269399.1">
    <property type="nucleotide sequence ID" value="NZ_JAASQJ010000002.1"/>
</dbReference>
<sequence>MKKCLYHLSHATFNQILPLCFFLLLGFTGCQESLKSDHSIQLKAWIDSIDRDARKIGIKRSIFLFDSLVATHGKNSIGDSMDYYKFMKVLSHRDPSLSQNALTYTDSLLQLFSNPRIRELYATEYSKALLLKGDDLFKQKEYYKAYRNYYSGKSFLLGLGEICECARYSSRIANISYKEENYYQAIEYWKHELKELAQCKEPENFQLQFIEKQGSLRNIGSAYLLLSKADVALHYFQQAKDFINKHAPEFPREKNYVKFARIVILKSQAEAYALKGETKIAEGLLKQCLQHDVEIDWSIDVERESRQILTRIYIDSKQYSEAEKQLSILKALPGAADSTTVSLYQKLQAYISFGQGNFEEAGRLFIANLETDRANKLAKNADHKSNVGQLLQQIEREHEIELATQKDARENLILKFAILISITLCIIVYLIWRSAKKSAANLRAVTELNRVITQSNIVLQDTVNALEQAEIENESVLRIVAHDLRNPIAAMISASHLVFWEQIPSDEQLEIINAIQQSGEMANGLISHILQSSPDRNKITKSNVALEEIVQSCIDMLSYKAREKDQKLDYHFEPAMVPVDREKIWRVFSNLLSNAIKFSPSGGTIWVNLKPQNGHVLLSVRDNGIGIPEELKDQIFLPLNKAKRSGTAGEQSFGIGLSICKQIVESHGGRIWFESIKGSGATFFVELPS</sequence>
<dbReference type="EMBL" id="JAASQJ010000002">
    <property type="protein sequence ID" value="NIJ52743.1"/>
    <property type="molecule type" value="Genomic_DNA"/>
</dbReference>
<evidence type="ECO:0000256" key="4">
    <source>
        <dbReference type="ARBA" id="ARBA00022679"/>
    </source>
</evidence>
<keyword evidence="6" id="KW-0812">Transmembrane</keyword>
<keyword evidence="5 8" id="KW-0418">Kinase</keyword>
<dbReference type="InterPro" id="IPR003661">
    <property type="entry name" value="HisK_dim/P_dom"/>
</dbReference>
<dbReference type="SMART" id="SM00387">
    <property type="entry name" value="HATPase_c"/>
    <property type="match status" value="1"/>
</dbReference>
<gene>
    <name evidence="8" type="ORF">FHS68_001913</name>
</gene>
<dbReference type="CDD" id="cd00082">
    <property type="entry name" value="HisKA"/>
    <property type="match status" value="1"/>
</dbReference>
<name>A0ABX0UI98_9BACT</name>
<evidence type="ECO:0000313" key="9">
    <source>
        <dbReference type="Proteomes" id="UP001179181"/>
    </source>
</evidence>
<evidence type="ECO:0000313" key="8">
    <source>
        <dbReference type="EMBL" id="NIJ52743.1"/>
    </source>
</evidence>
<accession>A0ABX0UI98</accession>
<evidence type="ECO:0000259" key="7">
    <source>
        <dbReference type="PROSITE" id="PS50109"/>
    </source>
</evidence>
<dbReference type="EC" id="2.7.13.3" evidence="2"/>
<keyword evidence="6" id="KW-1133">Transmembrane helix</keyword>
<dbReference type="PANTHER" id="PTHR43047:SF72">
    <property type="entry name" value="OSMOSENSING HISTIDINE PROTEIN KINASE SLN1"/>
    <property type="match status" value="1"/>
</dbReference>
<evidence type="ECO:0000256" key="3">
    <source>
        <dbReference type="ARBA" id="ARBA00022553"/>
    </source>
</evidence>
<keyword evidence="4" id="KW-0808">Transferase</keyword>
<proteinExistence type="predicted"/>
<dbReference type="SUPFAM" id="SSF55874">
    <property type="entry name" value="ATPase domain of HSP90 chaperone/DNA topoisomerase II/histidine kinase"/>
    <property type="match status" value="1"/>
</dbReference>
<dbReference type="SUPFAM" id="SSF47384">
    <property type="entry name" value="Homodimeric domain of signal transducing histidine kinase"/>
    <property type="match status" value="1"/>
</dbReference>
<dbReference type="InterPro" id="IPR003594">
    <property type="entry name" value="HATPase_dom"/>
</dbReference>
<organism evidence="8 9">
    <name type="scientific">Dyadobacter arcticus</name>
    <dbReference type="NCBI Taxonomy" id="1078754"/>
    <lineage>
        <taxon>Bacteria</taxon>
        <taxon>Pseudomonadati</taxon>
        <taxon>Bacteroidota</taxon>
        <taxon>Cytophagia</taxon>
        <taxon>Cytophagales</taxon>
        <taxon>Spirosomataceae</taxon>
        <taxon>Dyadobacter</taxon>
    </lineage>
</organism>
<dbReference type="InterPro" id="IPR005467">
    <property type="entry name" value="His_kinase_dom"/>
</dbReference>
<evidence type="ECO:0000256" key="6">
    <source>
        <dbReference type="SAM" id="Phobius"/>
    </source>
</evidence>
<dbReference type="GO" id="GO:0016301">
    <property type="term" value="F:kinase activity"/>
    <property type="evidence" value="ECO:0007669"/>
    <property type="project" value="UniProtKB-KW"/>
</dbReference>
<evidence type="ECO:0000256" key="1">
    <source>
        <dbReference type="ARBA" id="ARBA00000085"/>
    </source>
</evidence>
<comment type="caution">
    <text evidence="8">The sequence shown here is derived from an EMBL/GenBank/DDBJ whole genome shotgun (WGS) entry which is preliminary data.</text>
</comment>
<dbReference type="SMART" id="SM00388">
    <property type="entry name" value="HisKA"/>
    <property type="match status" value="1"/>
</dbReference>
<keyword evidence="6" id="KW-0472">Membrane</keyword>
<keyword evidence="9" id="KW-1185">Reference proteome</keyword>
<dbReference type="SUPFAM" id="SSF48452">
    <property type="entry name" value="TPR-like"/>
    <property type="match status" value="1"/>
</dbReference>
<protein>
    <recommendedName>
        <fullName evidence="2">histidine kinase</fullName>
        <ecNumber evidence="2">2.7.13.3</ecNumber>
    </recommendedName>
</protein>
<dbReference type="Gene3D" id="3.30.565.10">
    <property type="entry name" value="Histidine kinase-like ATPase, C-terminal domain"/>
    <property type="match status" value="1"/>
</dbReference>
<dbReference type="PROSITE" id="PS51257">
    <property type="entry name" value="PROKAR_LIPOPROTEIN"/>
    <property type="match status" value="1"/>
</dbReference>
<dbReference type="Pfam" id="PF02518">
    <property type="entry name" value="HATPase_c"/>
    <property type="match status" value="1"/>
</dbReference>
<comment type="catalytic activity">
    <reaction evidence="1">
        <text>ATP + protein L-histidine = ADP + protein N-phospho-L-histidine.</text>
        <dbReference type="EC" id="2.7.13.3"/>
    </reaction>
</comment>
<reference evidence="8 9" key="1">
    <citation type="submission" date="2020-03" db="EMBL/GenBank/DDBJ databases">
        <title>Genomic Encyclopedia of Type Strains, Phase IV (KMG-IV): sequencing the most valuable type-strain genomes for metagenomic binning, comparative biology and taxonomic classification.</title>
        <authorList>
            <person name="Goeker M."/>
        </authorList>
    </citation>
    <scope>NUCLEOTIDE SEQUENCE [LARGE SCALE GENOMIC DNA]</scope>
    <source>
        <strain evidence="8 9">DSM 102865</strain>
    </source>
</reference>
<dbReference type="PROSITE" id="PS50109">
    <property type="entry name" value="HIS_KIN"/>
    <property type="match status" value="1"/>
</dbReference>